<reference evidence="7 8" key="1">
    <citation type="journal article" date="2015" name="Nature">
        <title>rRNA introns, odd ribosomes, and small enigmatic genomes across a large radiation of phyla.</title>
        <authorList>
            <person name="Brown C.T."/>
            <person name="Hug L.A."/>
            <person name="Thomas B.C."/>
            <person name="Sharon I."/>
            <person name="Castelle C.J."/>
            <person name="Singh A."/>
            <person name="Wilkins M.J."/>
            <person name="Williams K.H."/>
            <person name="Banfield J.F."/>
        </authorList>
    </citation>
    <scope>NUCLEOTIDE SEQUENCE [LARGE SCALE GENOMIC DNA]</scope>
</reference>
<comment type="caution">
    <text evidence="7">The sequence shown here is derived from an EMBL/GenBank/DDBJ whole genome shotgun (WGS) entry which is preliminary data.</text>
</comment>
<keyword evidence="5 6" id="KW-0949">S-adenosyl-L-methionine</keyword>
<dbReference type="GO" id="GO:0071424">
    <property type="term" value="F:rRNA (cytosine-N4-)-methyltransferase activity"/>
    <property type="evidence" value="ECO:0007669"/>
    <property type="project" value="UniProtKB-UniRule"/>
</dbReference>
<dbReference type="HAMAP" id="MF_01007">
    <property type="entry name" value="16SrRNA_methyltr_H"/>
    <property type="match status" value="1"/>
</dbReference>
<accession>A0A0G0B7X0</accession>
<feature type="binding site" evidence="6">
    <location>
        <position position="108"/>
    </location>
    <ligand>
        <name>S-adenosyl-L-methionine</name>
        <dbReference type="ChEBI" id="CHEBI:59789"/>
    </ligand>
</feature>
<feature type="binding site" evidence="6">
    <location>
        <begin position="33"/>
        <end position="35"/>
    </location>
    <ligand>
        <name>S-adenosyl-L-methionine</name>
        <dbReference type="ChEBI" id="CHEBI:59789"/>
    </ligand>
</feature>
<evidence type="ECO:0000313" key="8">
    <source>
        <dbReference type="Proteomes" id="UP000033866"/>
    </source>
</evidence>
<dbReference type="Pfam" id="PF01795">
    <property type="entry name" value="Methyltransf_5"/>
    <property type="match status" value="1"/>
</dbReference>
<dbReference type="EMBL" id="LBPV01000023">
    <property type="protein sequence ID" value="KKP65449.1"/>
    <property type="molecule type" value="Genomic_DNA"/>
</dbReference>
<dbReference type="EC" id="2.1.1.199" evidence="6"/>
<dbReference type="PIRSF" id="PIRSF004486">
    <property type="entry name" value="MraW"/>
    <property type="match status" value="1"/>
</dbReference>
<feature type="binding site" evidence="6">
    <location>
        <position position="81"/>
    </location>
    <ligand>
        <name>S-adenosyl-L-methionine</name>
        <dbReference type="ChEBI" id="CHEBI:59789"/>
    </ligand>
</feature>
<evidence type="ECO:0000256" key="2">
    <source>
        <dbReference type="ARBA" id="ARBA00022552"/>
    </source>
</evidence>
<proteinExistence type="inferred from homology"/>
<gene>
    <name evidence="6" type="primary">rsmH</name>
    <name evidence="7" type="ORF">UR61_C0023G0005</name>
</gene>
<dbReference type="SUPFAM" id="SSF81799">
    <property type="entry name" value="Putative methyltransferase TM0872, insert domain"/>
    <property type="match status" value="1"/>
</dbReference>
<sequence length="295" mass="33832">MKKIHVPVLLKETLEYLNIKSEGFYIDCTLGDGGHSFEIFKRLSSKGLLLSIDHDQHAIDFVEGYYKDEIDNNWHIKKSNFSKLETILNEYDRKPDGILMDLGLSSRQLEQSYDRGFSYLEENEPLDMRMDEELGVKAKDLLVVLTEKDLTLLFLKFGEEKYARKIAKAIKQEITNINTVGDLTRLVYRVVPAAHQSSKNPSRRVFQALRIAVNDELNSLKQGLDSSFRLLNSKGRICVISFHSLEDRIVKEYFNSLADSGQGLLLFKEIIAPTDEEVRMNPRSASAKLRVIEKI</sequence>
<dbReference type="NCBIfam" id="TIGR00006">
    <property type="entry name" value="16S rRNA (cytosine(1402)-N(4))-methyltransferase RsmH"/>
    <property type="match status" value="1"/>
</dbReference>
<comment type="similarity">
    <text evidence="1 6">Belongs to the methyltransferase superfamily. RsmH family.</text>
</comment>
<evidence type="ECO:0000313" key="7">
    <source>
        <dbReference type="EMBL" id="KKP65449.1"/>
    </source>
</evidence>
<evidence type="ECO:0000256" key="1">
    <source>
        <dbReference type="ARBA" id="ARBA00010396"/>
    </source>
</evidence>
<dbReference type="SUPFAM" id="SSF53335">
    <property type="entry name" value="S-adenosyl-L-methionine-dependent methyltransferases"/>
    <property type="match status" value="1"/>
</dbReference>
<organism evidence="7 8">
    <name type="scientific">candidate division WS6 bacterium GW2011_GWE1_34_7</name>
    <dbReference type="NCBI Taxonomy" id="1619093"/>
    <lineage>
        <taxon>Bacteria</taxon>
        <taxon>Candidatus Dojkabacteria</taxon>
    </lineage>
</organism>
<keyword evidence="6" id="KW-0963">Cytoplasm</keyword>
<keyword evidence="4 6" id="KW-0808">Transferase</keyword>
<feature type="binding site" evidence="6">
    <location>
        <position position="101"/>
    </location>
    <ligand>
        <name>S-adenosyl-L-methionine</name>
        <dbReference type="ChEBI" id="CHEBI:59789"/>
    </ligand>
</feature>
<evidence type="ECO:0000256" key="5">
    <source>
        <dbReference type="ARBA" id="ARBA00022691"/>
    </source>
</evidence>
<dbReference type="Proteomes" id="UP000033866">
    <property type="component" value="Unassembled WGS sequence"/>
</dbReference>
<dbReference type="InterPro" id="IPR029063">
    <property type="entry name" value="SAM-dependent_MTases_sf"/>
</dbReference>
<protein>
    <recommendedName>
        <fullName evidence="6">Ribosomal RNA small subunit methyltransferase H</fullName>
        <ecNumber evidence="6">2.1.1.199</ecNumber>
    </recommendedName>
    <alternativeName>
        <fullName evidence="6">16S rRNA m(4)C1402 methyltransferase</fullName>
    </alternativeName>
    <alternativeName>
        <fullName evidence="6">rRNA (cytosine-N(4)-)-methyltransferase RsmH</fullName>
    </alternativeName>
</protein>
<name>A0A0G0B7X0_9BACT</name>
<evidence type="ECO:0000256" key="6">
    <source>
        <dbReference type="HAMAP-Rule" id="MF_01007"/>
    </source>
</evidence>
<comment type="catalytic activity">
    <reaction evidence="6">
        <text>cytidine(1402) in 16S rRNA + S-adenosyl-L-methionine = N(4)-methylcytidine(1402) in 16S rRNA + S-adenosyl-L-homocysteine + H(+)</text>
        <dbReference type="Rhea" id="RHEA:42928"/>
        <dbReference type="Rhea" id="RHEA-COMP:10286"/>
        <dbReference type="Rhea" id="RHEA-COMP:10287"/>
        <dbReference type="ChEBI" id="CHEBI:15378"/>
        <dbReference type="ChEBI" id="CHEBI:57856"/>
        <dbReference type="ChEBI" id="CHEBI:59789"/>
        <dbReference type="ChEBI" id="CHEBI:74506"/>
        <dbReference type="ChEBI" id="CHEBI:82748"/>
        <dbReference type="EC" id="2.1.1.199"/>
    </reaction>
</comment>
<dbReference type="PATRIC" id="fig|1619093.3.peg.272"/>
<dbReference type="PANTHER" id="PTHR11265:SF0">
    <property type="entry name" value="12S RRNA N4-METHYLCYTIDINE METHYLTRANSFERASE"/>
    <property type="match status" value="1"/>
</dbReference>
<keyword evidence="3 6" id="KW-0489">Methyltransferase</keyword>
<evidence type="ECO:0000256" key="4">
    <source>
        <dbReference type="ARBA" id="ARBA00022679"/>
    </source>
</evidence>
<dbReference type="Gene3D" id="1.10.150.170">
    <property type="entry name" value="Putative methyltransferase TM0872, insert domain"/>
    <property type="match status" value="1"/>
</dbReference>
<dbReference type="GO" id="GO:0005737">
    <property type="term" value="C:cytoplasm"/>
    <property type="evidence" value="ECO:0007669"/>
    <property type="project" value="UniProtKB-SubCell"/>
</dbReference>
<comment type="subcellular location">
    <subcellularLocation>
        <location evidence="6">Cytoplasm</location>
    </subcellularLocation>
</comment>
<dbReference type="AlphaFoldDB" id="A0A0G0B7X0"/>
<dbReference type="GO" id="GO:0070475">
    <property type="term" value="P:rRNA base methylation"/>
    <property type="evidence" value="ECO:0007669"/>
    <property type="project" value="UniProtKB-UniRule"/>
</dbReference>
<comment type="function">
    <text evidence="6">Specifically methylates the N4 position of cytidine in position 1402 (C1402) of 16S rRNA.</text>
</comment>
<dbReference type="PANTHER" id="PTHR11265">
    <property type="entry name" value="S-ADENOSYL-METHYLTRANSFERASE MRAW"/>
    <property type="match status" value="1"/>
</dbReference>
<dbReference type="Gene3D" id="3.40.50.150">
    <property type="entry name" value="Vaccinia Virus protein VP39"/>
    <property type="match status" value="1"/>
</dbReference>
<dbReference type="InterPro" id="IPR023397">
    <property type="entry name" value="SAM-dep_MeTrfase_MraW_recog"/>
</dbReference>
<feature type="binding site" evidence="6">
    <location>
        <position position="53"/>
    </location>
    <ligand>
        <name>S-adenosyl-L-methionine</name>
        <dbReference type="ChEBI" id="CHEBI:59789"/>
    </ligand>
</feature>
<keyword evidence="2 6" id="KW-0698">rRNA processing</keyword>
<dbReference type="InterPro" id="IPR002903">
    <property type="entry name" value="RsmH"/>
</dbReference>
<evidence type="ECO:0000256" key="3">
    <source>
        <dbReference type="ARBA" id="ARBA00022603"/>
    </source>
</evidence>